<keyword evidence="1" id="KW-1133">Transmembrane helix</keyword>
<comment type="caution">
    <text evidence="3">The sequence shown here is derived from an EMBL/GenBank/DDBJ whole genome shotgun (WGS) entry which is preliminary data.</text>
</comment>
<keyword evidence="1" id="KW-0472">Membrane</keyword>
<accession>A0ABT9PQB4</accession>
<reference evidence="3 4" key="1">
    <citation type="submission" date="2023-07" db="EMBL/GenBank/DDBJ databases">
        <title>Sorghum-associated microbial communities from plants grown in Nebraska, USA.</title>
        <authorList>
            <person name="Schachtman D."/>
        </authorList>
    </citation>
    <scope>NUCLEOTIDE SEQUENCE [LARGE SCALE GENOMIC DNA]</scope>
    <source>
        <strain evidence="3 4">DS1307</strain>
    </source>
</reference>
<dbReference type="EMBL" id="JAUSRF010000004">
    <property type="protein sequence ID" value="MDP9836668.1"/>
    <property type="molecule type" value="Genomic_DNA"/>
</dbReference>
<sequence length="1137" mass="121706">MAEIRGEKVRFTRKDMVALHELPSAQVDDPIIVHCPRPERRRARRVTRYCAAFFLFLTVAFGLVLAAIETGTIDGALEAQAQSALNGAIGPRYQATVGSTAIRIDHTWRIALEARDVDLVEVATGKHLTRLGAMRMAVDPLALLSGTLTVRHMEAENISLDTAVLPAGDPLDPANMRVDDLPPALEQVFQRLDEARGLIERTGTGSMTISGFEVRFPPARDGKISVLKVETLQLTRTPDGLVRVEGALELDGRVAQLDIKATAVNNVTTNLQGRVNGVEVTPFLLQHAPDGSPREGLEGSLDLDISATRQTETTTQEIRAKLLGRPGMFYFDGVGQALSGAEINIAYNFARQSIEILPSEARLGPTVLPISGAVVDLDRLNADDKRPGVGLDLLVSGARTQSENSGEDRVVFDLKAGGRYLSGERKLQIDSLLVSSPMGQMAGSLELTLHGQVSPEISFGAQLPEMKVAAVKQLWPFWMARKPRDWVMANMFGGDITNGSIAVFIPAGRMKGPGIPLNLDERELQISFDIAGNRLVLPGDIPPLMDLSGHFDLKGEKLGVKVAKASATFPSGRVVNVEGGTFGIGDTYMKPLMADLDIKVAGKADAIAELASAKPVNGLRGTGLEADDFSGKATANVQARFGLISDQNPPKPDFKARVALSDVDLAKPMEGHKITGVDGKLDIDPQAARLEAKGRIDTVPAEIMLVEPIDKGSSVKRERVITASLNNDQRDRLVPGLSDIIDGTVAVELSLVDDKHQAVKLDLGKAALSIPYVGWTKGSGIPAKASFELSKTDSRTSIEKFTLDGDGFGARGEISLVGSQLSAASFSSMNLSPADSFAVALKQSKGVYDISVTGATADLRPVISRMRSSTDGGGAGKPSEGGATVRLKLDRLIGFNDEAIRNASLLLTIREGDVKRLDLSGVTNNGQAVVGETRSGNGRDIISLTSGDAGSLARFADLYTHMRGGLLNLQFETETGSDWNGSVDIRNFNVVNEQRLQSMVNSPSGDGGRSLNSAVRGNVDISSSKFQRGFARMAYRNGTMALDNGLVRGEQIGATFQGVVKDRRGNMDMTGTFMPAYGLNRLFGELPLFGVILGNGRDRGLLGITFKLSGKFSKPDLTVNPLSIIAPGVFRQIFEFQ</sequence>
<evidence type="ECO:0000313" key="3">
    <source>
        <dbReference type="EMBL" id="MDP9836668.1"/>
    </source>
</evidence>
<organism evidence="3 4">
    <name type="scientific">Neorhizobium huautlense</name>
    <dbReference type="NCBI Taxonomy" id="67774"/>
    <lineage>
        <taxon>Bacteria</taxon>
        <taxon>Pseudomonadati</taxon>
        <taxon>Pseudomonadota</taxon>
        <taxon>Alphaproteobacteria</taxon>
        <taxon>Hyphomicrobiales</taxon>
        <taxon>Rhizobiaceae</taxon>
        <taxon>Rhizobium/Agrobacterium group</taxon>
        <taxon>Neorhizobium</taxon>
    </lineage>
</organism>
<proteinExistence type="predicted"/>
<dbReference type="Pfam" id="PF13116">
    <property type="entry name" value="YhdP"/>
    <property type="match status" value="1"/>
</dbReference>
<dbReference type="InterPro" id="IPR025263">
    <property type="entry name" value="YhdP_central"/>
</dbReference>
<keyword evidence="1" id="KW-0812">Transmembrane</keyword>
<feature type="domain" description="YhdP central" evidence="2">
    <location>
        <begin position="423"/>
        <end position="843"/>
    </location>
</feature>
<protein>
    <recommendedName>
        <fullName evidence="2">YhdP central domain-containing protein</fullName>
    </recommendedName>
</protein>
<evidence type="ECO:0000313" key="4">
    <source>
        <dbReference type="Proteomes" id="UP001241472"/>
    </source>
</evidence>
<name>A0ABT9PQB4_9HYPH</name>
<dbReference type="Proteomes" id="UP001241472">
    <property type="component" value="Unassembled WGS sequence"/>
</dbReference>
<feature type="transmembrane region" description="Helical" evidence="1">
    <location>
        <begin position="46"/>
        <end position="68"/>
    </location>
</feature>
<gene>
    <name evidence="3" type="ORF">J2T09_001413</name>
</gene>
<evidence type="ECO:0000256" key="1">
    <source>
        <dbReference type="SAM" id="Phobius"/>
    </source>
</evidence>
<keyword evidence="4" id="KW-1185">Reference proteome</keyword>
<dbReference type="RefSeq" id="WP_306832631.1">
    <property type="nucleotide sequence ID" value="NZ_JAUSRF010000004.1"/>
</dbReference>
<evidence type="ECO:0000259" key="2">
    <source>
        <dbReference type="Pfam" id="PF13116"/>
    </source>
</evidence>